<proteinExistence type="predicted"/>
<reference evidence="1" key="1">
    <citation type="submission" date="2018-05" db="EMBL/GenBank/DDBJ databases">
        <authorList>
            <person name="Lanie J.A."/>
            <person name="Ng W.-L."/>
            <person name="Kazmierczak K.M."/>
            <person name="Andrzejewski T.M."/>
            <person name="Davidsen T.M."/>
            <person name="Wayne K.J."/>
            <person name="Tettelin H."/>
            <person name="Glass J.I."/>
            <person name="Rusch D."/>
            <person name="Podicherti R."/>
            <person name="Tsui H.-C.T."/>
            <person name="Winkler M.E."/>
        </authorList>
    </citation>
    <scope>NUCLEOTIDE SEQUENCE</scope>
</reference>
<dbReference type="AlphaFoldDB" id="A0A383E5M7"/>
<feature type="non-terminal residue" evidence="1">
    <location>
        <position position="232"/>
    </location>
</feature>
<evidence type="ECO:0000313" key="1">
    <source>
        <dbReference type="EMBL" id="SVE51685.1"/>
    </source>
</evidence>
<organism evidence="1">
    <name type="scientific">marine metagenome</name>
    <dbReference type="NCBI Taxonomy" id="408172"/>
    <lineage>
        <taxon>unclassified sequences</taxon>
        <taxon>metagenomes</taxon>
        <taxon>ecological metagenomes</taxon>
    </lineage>
</organism>
<accession>A0A383E5M7</accession>
<name>A0A383E5M7_9ZZZZ</name>
<dbReference type="EMBL" id="UINC01222766">
    <property type="protein sequence ID" value="SVE51685.1"/>
    <property type="molecule type" value="Genomic_DNA"/>
</dbReference>
<protein>
    <submittedName>
        <fullName evidence="1">Uncharacterized protein</fullName>
    </submittedName>
</protein>
<sequence length="232" mass="25807">WIADGNDKVRCPGELFEWTGKVSSLLGSGPDLYADGDVRSTLDSKFKKELGFKQLEDVRLEDVLGRIKAGLKTGAFVPFQVCKWMEQGLNKGWLNADELVGKFKGKNWVYTDDRMMFPASKVLGTRAVDYFGKRRGYWSRGVKDCPELCVLFGIPTEVTDKMVQNFLKEVSRDISKSSDKEVIAEEPAIPRMLLTCAARLGKNGMRMGPSQQVLVSKQRGGKGEGTVRVMAA</sequence>
<gene>
    <name evidence="1" type="ORF">METZ01_LOCUS504539</name>
</gene>
<feature type="non-terminal residue" evidence="1">
    <location>
        <position position="1"/>
    </location>
</feature>